<dbReference type="EMBL" id="CM000914">
    <property type="protein sequence ID" value="EFG04584.2"/>
    <property type="molecule type" value="Genomic_DNA"/>
</dbReference>
<reference evidence="2 3" key="1">
    <citation type="journal article" date="2010" name="Genome Biol. Evol.">
        <title>The sequence of a 1.8-mb bacterial linear plasmid reveals a rich evolutionary reservoir of secondary metabolic pathways.</title>
        <authorList>
            <person name="Medema M.H."/>
            <person name="Trefzer A."/>
            <person name="Kovalchuk A."/>
            <person name="van den Berg M."/>
            <person name="Mueller U."/>
            <person name="Heijne W."/>
            <person name="Wu L."/>
            <person name="Alam M.T."/>
            <person name="Ronning C.M."/>
            <person name="Nierman W.C."/>
            <person name="Bovenberg R.A.L."/>
            <person name="Breitling R."/>
            <person name="Takano E."/>
        </authorList>
    </citation>
    <scope>NUCLEOTIDE SEQUENCE [LARGE SCALE GENOMIC DNA]</scope>
    <source>
        <strain evidence="3">ATCC 27064 / DSM 738 / JCM 4710 / NBRC 13307 / NCIMB 12785 / NRRL 3585 / VKM Ac-602</strain>
        <plasmid evidence="2">pSCL4</plasmid>
    </source>
</reference>
<geneLocation type="plasmid" evidence="2 3">
    <name>pSCL4</name>
</geneLocation>
<evidence type="ECO:0000313" key="3">
    <source>
        <dbReference type="Proteomes" id="UP000002357"/>
    </source>
</evidence>
<sequence length="220" mass="24063">MHCGPRRGERFGQWAQQLRTRSPCPCPHRCLSRPVHEKEQWMSLRNSRLRPVPRMAAAVGAMVCAAFVGLPGSAQAAPAAAPAVAAGPVWYCGESGWHYPDADTEVRTLLCLGESVGQLTPSLTSECKYNGNFGWASTKCDAKDLRYRLTDPNGTVHNGSMPDGTGYYWDIYGTPDVPCVVGEWKFEQSSTHRKWGDSWSAPGPWGNTSTTRTVKVDACS</sequence>
<evidence type="ECO:0000313" key="2">
    <source>
        <dbReference type="EMBL" id="EFG04584.2"/>
    </source>
</evidence>
<dbReference type="Proteomes" id="UP000002357">
    <property type="component" value="Plasmid pSCL4"/>
</dbReference>
<dbReference type="AlphaFoldDB" id="D5SKZ1"/>
<feature type="region of interest" description="Disordered" evidence="1">
    <location>
        <begin position="193"/>
        <end position="212"/>
    </location>
</feature>
<proteinExistence type="predicted"/>
<organism evidence="2 3">
    <name type="scientific">Streptomyces clavuligerus</name>
    <dbReference type="NCBI Taxonomy" id="1901"/>
    <lineage>
        <taxon>Bacteria</taxon>
        <taxon>Bacillati</taxon>
        <taxon>Actinomycetota</taxon>
        <taxon>Actinomycetes</taxon>
        <taxon>Kitasatosporales</taxon>
        <taxon>Streptomycetaceae</taxon>
        <taxon>Streptomyces</taxon>
    </lineage>
</organism>
<gene>
    <name evidence="2" type="ORF">SCLAV_p1098</name>
</gene>
<dbReference type="KEGG" id="sclf:BB341_29585"/>
<evidence type="ECO:0000256" key="1">
    <source>
        <dbReference type="SAM" id="MobiDB-lite"/>
    </source>
</evidence>
<name>D5SKZ1_STRCL</name>
<keyword evidence="2" id="KW-0614">Plasmid</keyword>
<keyword evidence="3" id="KW-1185">Reference proteome</keyword>
<accession>D5SKZ1</accession>
<protein>
    <submittedName>
        <fullName evidence="2">Uncharacterized protein</fullName>
    </submittedName>
</protein>